<evidence type="ECO:0000313" key="1">
    <source>
        <dbReference type="EMBL" id="KAK1539323.1"/>
    </source>
</evidence>
<accession>A0AAI9Z9F4</accession>
<dbReference type="Proteomes" id="UP001240678">
    <property type="component" value="Unassembled WGS sequence"/>
</dbReference>
<dbReference type="GeneID" id="85332381"/>
<dbReference type="AlphaFoldDB" id="A0AAI9Z9F4"/>
<protein>
    <submittedName>
        <fullName evidence="1">Uncharacterized protein</fullName>
    </submittedName>
</protein>
<organism evidence="1 2">
    <name type="scientific">Colletotrichum costaricense</name>
    <dbReference type="NCBI Taxonomy" id="1209916"/>
    <lineage>
        <taxon>Eukaryota</taxon>
        <taxon>Fungi</taxon>
        <taxon>Dikarya</taxon>
        <taxon>Ascomycota</taxon>
        <taxon>Pezizomycotina</taxon>
        <taxon>Sordariomycetes</taxon>
        <taxon>Hypocreomycetidae</taxon>
        <taxon>Glomerellales</taxon>
        <taxon>Glomerellaceae</taxon>
        <taxon>Colletotrichum</taxon>
        <taxon>Colletotrichum acutatum species complex</taxon>
    </lineage>
</organism>
<reference evidence="1 2" key="1">
    <citation type="submission" date="2016-10" db="EMBL/GenBank/DDBJ databases">
        <title>The genome sequence of Colletotrichum fioriniae PJ7.</title>
        <authorList>
            <person name="Baroncelli R."/>
        </authorList>
    </citation>
    <scope>NUCLEOTIDE SEQUENCE [LARGE SCALE GENOMIC DNA]</scope>
    <source>
        <strain evidence="1 2">IMI 309622</strain>
    </source>
</reference>
<dbReference type="EMBL" id="MOOE01000001">
    <property type="protein sequence ID" value="KAK1539323.1"/>
    <property type="molecule type" value="Genomic_DNA"/>
</dbReference>
<name>A0AAI9Z9F4_9PEZI</name>
<dbReference type="RefSeq" id="XP_060320272.1">
    <property type="nucleotide sequence ID" value="XM_060448834.1"/>
</dbReference>
<comment type="caution">
    <text evidence="1">The sequence shown here is derived from an EMBL/GenBank/DDBJ whole genome shotgun (WGS) entry which is preliminary data.</text>
</comment>
<proteinExistence type="predicted"/>
<keyword evidence="2" id="KW-1185">Reference proteome</keyword>
<sequence>MEVRGRVRSDAECGGSAVGPVMSRLNQFSAASREWPAQLLGEAANQMPSKPFCLRMGELKETGVIGTGFSSAHSAHAQLPVHTAADDLFQGRLERSYPLSAHPGVAAGYGVWLLSRNAKSPLAFR</sequence>
<evidence type="ECO:0000313" key="2">
    <source>
        <dbReference type="Proteomes" id="UP001240678"/>
    </source>
</evidence>
<gene>
    <name evidence="1" type="ORF">CCOS01_00637</name>
</gene>